<sequence>MKILITGSNGLLATDISECLKSTKHEIFALAKSEFDITNKDSIQDKANSIKPDIIIHCAAYTKVDQSELEKEKAYRINVEGTKNIVDICLLLNIPLIFFSTDYVFDGSGNKPWKENDSTSPCNYYGYTKLLAEQIIQSELKKYFILRISWLFGNNGISFVTKIIKLVQEHKELTVIDDQIGSPTYTVDVANIVQKMLESEKYGIYHCVNSGYCSWYDFATEILARMENQVKLLPISSENFKSLAKRPKNSRLSTSKLEENGFGKLPHWKDAFERYTMIKGEFNN</sequence>
<dbReference type="Gene3D" id="3.90.25.10">
    <property type="entry name" value="UDP-galactose 4-epimerase, domain 1"/>
    <property type="match status" value="1"/>
</dbReference>
<evidence type="ECO:0000313" key="5">
    <source>
        <dbReference type="Proteomes" id="UP000243297"/>
    </source>
</evidence>
<proteinExistence type="inferred from homology"/>
<dbReference type="Proteomes" id="UP000243297">
    <property type="component" value="Unassembled WGS sequence"/>
</dbReference>
<dbReference type="SUPFAM" id="SSF51735">
    <property type="entry name" value="NAD(P)-binding Rossmann-fold domains"/>
    <property type="match status" value="1"/>
</dbReference>
<dbReference type="CDD" id="cd05254">
    <property type="entry name" value="dTDP_HR_like_SDR_e"/>
    <property type="match status" value="1"/>
</dbReference>
<comment type="similarity">
    <text evidence="1 2">Belongs to the dTDP-4-dehydrorhamnose reductase family.</text>
</comment>
<dbReference type="InterPro" id="IPR005913">
    <property type="entry name" value="dTDP_dehydrorham_reduct"/>
</dbReference>
<dbReference type="InterPro" id="IPR029903">
    <property type="entry name" value="RmlD-like-bd"/>
</dbReference>
<dbReference type="EC" id="1.1.1.133" evidence="2"/>
<dbReference type="UniPathway" id="UPA00124"/>
<dbReference type="Pfam" id="PF04321">
    <property type="entry name" value="RmlD_sub_bind"/>
    <property type="match status" value="1"/>
</dbReference>
<keyword evidence="2" id="KW-0521">NADP</keyword>
<evidence type="ECO:0000259" key="3">
    <source>
        <dbReference type="Pfam" id="PF04321"/>
    </source>
</evidence>
<organism evidence="4 5">
    <name type="scientific">Anaerorhabdus furcosa</name>
    <dbReference type="NCBI Taxonomy" id="118967"/>
    <lineage>
        <taxon>Bacteria</taxon>
        <taxon>Bacillati</taxon>
        <taxon>Bacillota</taxon>
        <taxon>Erysipelotrichia</taxon>
        <taxon>Erysipelotrichales</taxon>
        <taxon>Erysipelotrichaceae</taxon>
        <taxon>Anaerorhabdus</taxon>
    </lineage>
</organism>
<feature type="domain" description="RmlD-like substrate binding" evidence="3">
    <location>
        <begin position="1"/>
        <end position="275"/>
    </location>
</feature>
<dbReference type="GO" id="GO:0008831">
    <property type="term" value="F:dTDP-4-dehydrorhamnose reductase activity"/>
    <property type="evidence" value="ECO:0007669"/>
    <property type="project" value="UniProtKB-EC"/>
</dbReference>
<name>A0A1T4NZ23_9FIRM</name>
<dbReference type="GO" id="GO:0005829">
    <property type="term" value="C:cytosol"/>
    <property type="evidence" value="ECO:0007669"/>
    <property type="project" value="TreeGrafter"/>
</dbReference>
<evidence type="ECO:0000256" key="2">
    <source>
        <dbReference type="RuleBase" id="RU364082"/>
    </source>
</evidence>
<dbReference type="AlphaFoldDB" id="A0A1T4NZ23"/>
<dbReference type="OrthoDB" id="9803892at2"/>
<evidence type="ECO:0000313" key="4">
    <source>
        <dbReference type="EMBL" id="SJZ84513.1"/>
    </source>
</evidence>
<dbReference type="PANTHER" id="PTHR10491">
    <property type="entry name" value="DTDP-4-DEHYDRORHAMNOSE REDUCTASE"/>
    <property type="match status" value="1"/>
</dbReference>
<dbReference type="RefSeq" id="WP_078712209.1">
    <property type="nucleotide sequence ID" value="NZ_FUWY01000005.1"/>
</dbReference>
<dbReference type="NCBIfam" id="TIGR01214">
    <property type="entry name" value="rmlD"/>
    <property type="match status" value="1"/>
</dbReference>
<dbReference type="EMBL" id="FUWY01000005">
    <property type="protein sequence ID" value="SJZ84513.1"/>
    <property type="molecule type" value="Genomic_DNA"/>
</dbReference>
<evidence type="ECO:0000256" key="1">
    <source>
        <dbReference type="ARBA" id="ARBA00010944"/>
    </source>
</evidence>
<dbReference type="PANTHER" id="PTHR10491:SF4">
    <property type="entry name" value="METHIONINE ADENOSYLTRANSFERASE 2 SUBUNIT BETA"/>
    <property type="match status" value="1"/>
</dbReference>
<reference evidence="5" key="1">
    <citation type="submission" date="2017-02" db="EMBL/GenBank/DDBJ databases">
        <authorList>
            <person name="Varghese N."/>
            <person name="Submissions S."/>
        </authorList>
    </citation>
    <scope>NUCLEOTIDE SEQUENCE [LARGE SCALE GENOMIC DNA]</scope>
    <source>
        <strain evidence="5">ATCC 25662</strain>
    </source>
</reference>
<keyword evidence="5" id="KW-1185">Reference proteome</keyword>
<comment type="function">
    <text evidence="2">Catalyzes the reduction of dTDP-6-deoxy-L-lyxo-4-hexulose to yield dTDP-L-rhamnose.</text>
</comment>
<dbReference type="Gene3D" id="3.40.50.720">
    <property type="entry name" value="NAD(P)-binding Rossmann-like Domain"/>
    <property type="match status" value="1"/>
</dbReference>
<gene>
    <name evidence="4" type="ORF">SAMN02745191_1803</name>
</gene>
<protein>
    <recommendedName>
        <fullName evidence="2">dTDP-4-dehydrorhamnose reductase</fullName>
        <ecNumber evidence="2">1.1.1.133</ecNumber>
    </recommendedName>
</protein>
<accession>A0A1T4NZ23</accession>
<dbReference type="STRING" id="118967.SAMN02745191_1803"/>
<keyword evidence="2" id="KW-0560">Oxidoreductase</keyword>
<dbReference type="GO" id="GO:0019305">
    <property type="term" value="P:dTDP-rhamnose biosynthetic process"/>
    <property type="evidence" value="ECO:0007669"/>
    <property type="project" value="UniProtKB-UniPathway"/>
</dbReference>
<dbReference type="InterPro" id="IPR036291">
    <property type="entry name" value="NAD(P)-bd_dom_sf"/>
</dbReference>
<comment type="pathway">
    <text evidence="2">Carbohydrate biosynthesis; dTDP-L-rhamnose biosynthesis.</text>
</comment>